<keyword evidence="3" id="KW-1185">Reference proteome</keyword>
<keyword evidence="1" id="KW-0732">Signal</keyword>
<dbReference type="Proteomes" id="UP000630887">
    <property type="component" value="Unassembled WGS sequence"/>
</dbReference>
<feature type="signal peptide" evidence="1">
    <location>
        <begin position="1"/>
        <end position="26"/>
    </location>
</feature>
<name>A0A8J3L2F5_9ACTN</name>
<protein>
    <submittedName>
        <fullName evidence="2">Uncharacterized protein</fullName>
    </submittedName>
</protein>
<dbReference type="RefSeq" id="WP_203692849.1">
    <property type="nucleotide sequence ID" value="NZ_BAAALC010000028.1"/>
</dbReference>
<reference evidence="2 3" key="1">
    <citation type="submission" date="2021-01" db="EMBL/GenBank/DDBJ databases">
        <title>Whole genome shotgun sequence of Catellatospora coxensis NBRC 107359.</title>
        <authorList>
            <person name="Komaki H."/>
            <person name="Tamura T."/>
        </authorList>
    </citation>
    <scope>NUCLEOTIDE SEQUENCE [LARGE SCALE GENOMIC DNA]</scope>
    <source>
        <strain evidence="2 3">NBRC 107359</strain>
    </source>
</reference>
<proteinExistence type="predicted"/>
<dbReference type="AlphaFoldDB" id="A0A8J3L2F5"/>
<dbReference type="EMBL" id="BONI01000023">
    <property type="protein sequence ID" value="GIG06475.1"/>
    <property type="molecule type" value="Genomic_DNA"/>
</dbReference>
<evidence type="ECO:0000313" key="2">
    <source>
        <dbReference type="EMBL" id="GIG06475.1"/>
    </source>
</evidence>
<comment type="caution">
    <text evidence="2">The sequence shown here is derived from an EMBL/GenBank/DDBJ whole genome shotgun (WGS) entry which is preliminary data.</text>
</comment>
<gene>
    <name evidence="2" type="ORF">Cco03nite_31750</name>
</gene>
<feature type="chain" id="PRO_5035163821" evidence="1">
    <location>
        <begin position="27"/>
        <end position="64"/>
    </location>
</feature>
<evidence type="ECO:0000256" key="1">
    <source>
        <dbReference type="SAM" id="SignalP"/>
    </source>
</evidence>
<evidence type="ECO:0000313" key="3">
    <source>
        <dbReference type="Proteomes" id="UP000630887"/>
    </source>
</evidence>
<sequence length="64" mass="6362">MPRNRFTTVLAAAALAVVASPGIAAASPDTDQAVPQENSTAIIEVLALGDLPDVPGPNFGCGVC</sequence>
<accession>A0A8J3L2F5</accession>
<organism evidence="2 3">
    <name type="scientific">Catellatospora coxensis</name>
    <dbReference type="NCBI Taxonomy" id="310354"/>
    <lineage>
        <taxon>Bacteria</taxon>
        <taxon>Bacillati</taxon>
        <taxon>Actinomycetota</taxon>
        <taxon>Actinomycetes</taxon>
        <taxon>Micromonosporales</taxon>
        <taxon>Micromonosporaceae</taxon>
        <taxon>Catellatospora</taxon>
    </lineage>
</organism>